<evidence type="ECO:0000256" key="1">
    <source>
        <dbReference type="ARBA" id="ARBA00004571"/>
    </source>
</evidence>
<evidence type="ECO:0000313" key="9">
    <source>
        <dbReference type="Proteomes" id="UP000324479"/>
    </source>
</evidence>
<comment type="subcellular location">
    <subcellularLocation>
        <location evidence="1">Cell outer membrane</location>
        <topology evidence="1">Multi-pass membrane protein</topology>
    </subcellularLocation>
</comment>
<evidence type="ECO:0000256" key="3">
    <source>
        <dbReference type="ARBA" id="ARBA00022452"/>
    </source>
</evidence>
<keyword evidence="3" id="KW-1134">Transmembrane beta strand</keyword>
<dbReference type="Proteomes" id="UP000324479">
    <property type="component" value="Unassembled WGS sequence"/>
</dbReference>
<evidence type="ECO:0000256" key="7">
    <source>
        <dbReference type="ARBA" id="ARBA00023237"/>
    </source>
</evidence>
<keyword evidence="7" id="KW-0998">Cell outer membrane</keyword>
<evidence type="ECO:0000256" key="5">
    <source>
        <dbReference type="ARBA" id="ARBA00022729"/>
    </source>
</evidence>
<dbReference type="PANTHER" id="PTHR35093:SF8">
    <property type="entry name" value="OUTER MEMBRANE PROTEIN NMB0088-RELATED"/>
    <property type="match status" value="1"/>
</dbReference>
<dbReference type="SUPFAM" id="SSF56935">
    <property type="entry name" value="Porins"/>
    <property type="match status" value="1"/>
</dbReference>
<sequence length="572" mass="61149">MFAQPGPKGRGKERITNRGPAARPFICGVLSARRDFAGANGQAFGPPRFDDVEAPALAGWAGQTPGLSARRIRRMDRVDLLCPQMLPSSTCSVPKCCLAIFLHSSESDRSHQTSRTSGGLVVRTDRNATIRVRLGMDFGDGFKSEGARMSQRLLIKVTVIWITVVAFATGSASQASAQTFGIELHNTMMPASGGMAGASLARPQDLQSAIYGNPATLTQFKGTQFSVAAGWAEPTINIDQQAALPLVGVTPYAAKSDTPGSAIPNIGVTQDVSALGLPITLGMGLMTNAGLGSEYRGVPESGGTSSQYLALDVVSGLGVELTERLSVGATVAVGSSYLDGPFVDLAAMTSAYGLRGTFGVTYQADHCTTLGAYWQTRKSLEFENAVLLPVGPATARDLDFDHPENFGLGLANQSLMNGRLLLAMDVLFKRYSDADFFSAIYDDQWVYQFGAQYALNQRVRLRAGYAYNENPMRQDATFTSIGGVPLPDGVPALRYIQGQFAAISQHRITGGIGVRDVLPGIDFDLYAGGMFENTDRFATTFASVEGYWLGAAVTWRFGRGADHCLHIPDSWD</sequence>
<evidence type="ECO:0000256" key="2">
    <source>
        <dbReference type="ARBA" id="ARBA00008163"/>
    </source>
</evidence>
<dbReference type="AlphaFoldDB" id="A0A5M6D1R9"/>
<keyword evidence="6" id="KW-0472">Membrane</keyword>
<organism evidence="8 9">
    <name type="scientific">Roseiconus nitratireducens</name>
    <dbReference type="NCBI Taxonomy" id="2605748"/>
    <lineage>
        <taxon>Bacteria</taxon>
        <taxon>Pseudomonadati</taxon>
        <taxon>Planctomycetota</taxon>
        <taxon>Planctomycetia</taxon>
        <taxon>Pirellulales</taxon>
        <taxon>Pirellulaceae</taxon>
        <taxon>Roseiconus</taxon>
    </lineage>
</organism>
<reference evidence="8 9" key="1">
    <citation type="submission" date="2019-08" db="EMBL/GenBank/DDBJ databases">
        <authorList>
            <person name="Dhanesh K."/>
            <person name="Kumar G."/>
            <person name="Sasikala C."/>
            <person name="Venkata Ramana C."/>
        </authorList>
    </citation>
    <scope>NUCLEOTIDE SEQUENCE [LARGE SCALE GENOMIC DNA]</scope>
    <source>
        <strain evidence="8 9">JC645</strain>
    </source>
</reference>
<dbReference type="EMBL" id="VWOX01000010">
    <property type="protein sequence ID" value="KAA5541451.1"/>
    <property type="molecule type" value="Genomic_DNA"/>
</dbReference>
<evidence type="ECO:0008006" key="10">
    <source>
        <dbReference type="Google" id="ProtNLM"/>
    </source>
</evidence>
<dbReference type="PANTHER" id="PTHR35093">
    <property type="entry name" value="OUTER MEMBRANE PROTEIN NMB0088-RELATED"/>
    <property type="match status" value="1"/>
</dbReference>
<gene>
    <name evidence="8" type="ORF">FYK55_17960</name>
</gene>
<proteinExistence type="inferred from homology"/>
<name>A0A5M6D1R9_9BACT</name>
<dbReference type="GO" id="GO:0015483">
    <property type="term" value="F:long-chain fatty acid transporting porin activity"/>
    <property type="evidence" value="ECO:0007669"/>
    <property type="project" value="TreeGrafter"/>
</dbReference>
<accession>A0A5M6D1R9</accession>
<evidence type="ECO:0000256" key="4">
    <source>
        <dbReference type="ARBA" id="ARBA00022692"/>
    </source>
</evidence>
<dbReference type="GO" id="GO:0009279">
    <property type="term" value="C:cell outer membrane"/>
    <property type="evidence" value="ECO:0007669"/>
    <property type="project" value="UniProtKB-SubCell"/>
</dbReference>
<evidence type="ECO:0000256" key="6">
    <source>
        <dbReference type="ARBA" id="ARBA00023136"/>
    </source>
</evidence>
<comment type="caution">
    <text evidence="8">The sequence shown here is derived from an EMBL/GenBank/DDBJ whole genome shotgun (WGS) entry which is preliminary data.</text>
</comment>
<dbReference type="Pfam" id="PF03349">
    <property type="entry name" value="Toluene_X"/>
    <property type="match status" value="1"/>
</dbReference>
<protein>
    <recommendedName>
        <fullName evidence="10">Long-chain fatty acid transport protein</fullName>
    </recommendedName>
</protein>
<keyword evidence="9" id="KW-1185">Reference proteome</keyword>
<dbReference type="Gene3D" id="2.40.160.60">
    <property type="entry name" value="Outer membrane protein transport protein (OMPP1/FadL/TodX)"/>
    <property type="match status" value="1"/>
</dbReference>
<keyword evidence="5" id="KW-0732">Signal</keyword>
<comment type="similarity">
    <text evidence="2">Belongs to the OmpP1/FadL family.</text>
</comment>
<dbReference type="InterPro" id="IPR005017">
    <property type="entry name" value="OMPP1/FadL/TodX"/>
</dbReference>
<evidence type="ECO:0000313" key="8">
    <source>
        <dbReference type="EMBL" id="KAA5541451.1"/>
    </source>
</evidence>
<keyword evidence="4" id="KW-0812">Transmembrane</keyword>